<evidence type="ECO:0000313" key="2">
    <source>
        <dbReference type="Proteomes" id="UP001234989"/>
    </source>
</evidence>
<sequence>MRHQSLNPLKLTWKGRFLRDFSSPSSFLSCHL</sequence>
<reference evidence="1" key="1">
    <citation type="submission" date="2023-08" db="EMBL/GenBank/DDBJ databases">
        <title>A de novo genome assembly of Solanum verrucosum Schlechtendal, a Mexican diploid species geographically isolated from the other diploid A-genome species in potato relatives.</title>
        <authorList>
            <person name="Hosaka K."/>
        </authorList>
    </citation>
    <scope>NUCLEOTIDE SEQUENCE</scope>
    <source>
        <tissue evidence="1">Young leaves</tissue>
    </source>
</reference>
<name>A0AAF0UHJ1_SOLVR</name>
<evidence type="ECO:0000313" key="1">
    <source>
        <dbReference type="EMBL" id="WMV45771.1"/>
    </source>
</evidence>
<organism evidence="1 2">
    <name type="scientific">Solanum verrucosum</name>
    <dbReference type="NCBI Taxonomy" id="315347"/>
    <lineage>
        <taxon>Eukaryota</taxon>
        <taxon>Viridiplantae</taxon>
        <taxon>Streptophyta</taxon>
        <taxon>Embryophyta</taxon>
        <taxon>Tracheophyta</taxon>
        <taxon>Spermatophyta</taxon>
        <taxon>Magnoliopsida</taxon>
        <taxon>eudicotyledons</taxon>
        <taxon>Gunneridae</taxon>
        <taxon>Pentapetalae</taxon>
        <taxon>asterids</taxon>
        <taxon>lamiids</taxon>
        <taxon>Solanales</taxon>
        <taxon>Solanaceae</taxon>
        <taxon>Solanoideae</taxon>
        <taxon>Solaneae</taxon>
        <taxon>Solanum</taxon>
    </lineage>
</organism>
<gene>
    <name evidence="1" type="ORF">MTR67_039156</name>
</gene>
<keyword evidence="2" id="KW-1185">Reference proteome</keyword>
<protein>
    <submittedName>
        <fullName evidence="1">Uncharacterized protein</fullName>
    </submittedName>
</protein>
<proteinExistence type="predicted"/>
<dbReference type="EMBL" id="CP133620">
    <property type="protein sequence ID" value="WMV45771.1"/>
    <property type="molecule type" value="Genomic_DNA"/>
</dbReference>
<accession>A0AAF0UHJ1</accession>
<dbReference type="Proteomes" id="UP001234989">
    <property type="component" value="Chromosome 9"/>
</dbReference>
<dbReference type="AlphaFoldDB" id="A0AAF0UHJ1"/>